<dbReference type="PRINTS" id="PR00886">
    <property type="entry name" value="HIGHMOBLTY12"/>
</dbReference>
<dbReference type="Gene3D" id="1.10.30.10">
    <property type="entry name" value="High mobility group box domain"/>
    <property type="match status" value="1"/>
</dbReference>
<dbReference type="Proteomes" id="UP000716291">
    <property type="component" value="Unassembled WGS sequence"/>
</dbReference>
<gene>
    <name evidence="10" type="ORF">G6F64_007866</name>
</gene>
<evidence type="ECO:0000313" key="10">
    <source>
        <dbReference type="EMBL" id="KAG1306088.1"/>
    </source>
</evidence>
<keyword evidence="7" id="KW-0238">DNA-binding</keyword>
<evidence type="ECO:0000256" key="3">
    <source>
        <dbReference type="ARBA" id="ARBA00012007"/>
    </source>
</evidence>
<accession>A0A9P6X5Z2</accession>
<organism evidence="10 11">
    <name type="scientific">Rhizopus oryzae</name>
    <name type="common">Mucormycosis agent</name>
    <name type="synonym">Rhizopus arrhizus var. delemar</name>
    <dbReference type="NCBI Taxonomy" id="64495"/>
    <lineage>
        <taxon>Eukaryota</taxon>
        <taxon>Fungi</taxon>
        <taxon>Fungi incertae sedis</taxon>
        <taxon>Mucoromycota</taxon>
        <taxon>Mucoromycotina</taxon>
        <taxon>Mucoromycetes</taxon>
        <taxon>Mucorales</taxon>
        <taxon>Mucorineae</taxon>
        <taxon>Rhizopodaceae</taxon>
        <taxon>Rhizopus</taxon>
    </lineage>
</organism>
<dbReference type="GO" id="GO:0000215">
    <property type="term" value="F:tRNA 2'-phosphotransferase activity"/>
    <property type="evidence" value="ECO:0007669"/>
    <property type="project" value="UniProtKB-EC"/>
</dbReference>
<dbReference type="AlphaFoldDB" id="A0A9P6X5Z2"/>
<comment type="catalytic activity">
    <reaction evidence="6">
        <text>2'-phospho-[ligated tRNA] + NAD(+) = mature tRNA + ADP-alpha-D-ribose 1'',2''-cyclic phosphate + nicotinamide</text>
        <dbReference type="Rhea" id="RHEA:23324"/>
        <dbReference type="Rhea" id="RHEA-COMP:11106"/>
        <dbReference type="Rhea" id="RHEA-COMP:11107"/>
        <dbReference type="ChEBI" id="CHEBI:17154"/>
        <dbReference type="ChEBI" id="CHEBI:57540"/>
        <dbReference type="ChEBI" id="CHEBI:76596"/>
        <dbReference type="ChEBI" id="CHEBI:82883"/>
        <dbReference type="ChEBI" id="CHEBI:85027"/>
        <dbReference type="EC" id="2.7.1.160"/>
    </reaction>
</comment>
<dbReference type="PANTHER" id="PTHR12684:SF2">
    <property type="entry name" value="TRNA 2'-PHOSPHOTRANSFERASE 1"/>
    <property type="match status" value="1"/>
</dbReference>
<dbReference type="EMBL" id="JAANQT010001210">
    <property type="protein sequence ID" value="KAG1306088.1"/>
    <property type="molecule type" value="Genomic_DNA"/>
</dbReference>
<feature type="DNA-binding region" description="HMG box" evidence="7">
    <location>
        <begin position="232"/>
        <end position="300"/>
    </location>
</feature>
<dbReference type="InterPro" id="IPR042080">
    <property type="entry name" value="RNA_2'-PTrans_N"/>
</dbReference>
<evidence type="ECO:0000313" key="11">
    <source>
        <dbReference type="Proteomes" id="UP000716291"/>
    </source>
</evidence>
<comment type="caution">
    <text evidence="10">The sequence shown here is derived from an EMBL/GenBank/DDBJ whole genome shotgun (WGS) entry which is preliminary data.</text>
</comment>
<dbReference type="SUPFAM" id="SSF56399">
    <property type="entry name" value="ADP-ribosylation"/>
    <property type="match status" value="1"/>
</dbReference>
<evidence type="ECO:0000259" key="9">
    <source>
        <dbReference type="PROSITE" id="PS50118"/>
    </source>
</evidence>
<dbReference type="Pfam" id="PF00505">
    <property type="entry name" value="HMG_box"/>
    <property type="match status" value="1"/>
</dbReference>
<evidence type="ECO:0000256" key="6">
    <source>
        <dbReference type="ARBA" id="ARBA00047949"/>
    </source>
</evidence>
<dbReference type="InterPro" id="IPR002745">
    <property type="entry name" value="Ptrans_KptA/Tpt1"/>
</dbReference>
<dbReference type="GO" id="GO:0006388">
    <property type="term" value="P:tRNA splicing, via endonucleolytic cleavage and ligation"/>
    <property type="evidence" value="ECO:0007669"/>
    <property type="project" value="TreeGrafter"/>
</dbReference>
<dbReference type="InterPro" id="IPR042081">
    <property type="entry name" value="RNA_2'-PTrans_C"/>
</dbReference>
<evidence type="ECO:0000256" key="2">
    <source>
        <dbReference type="ARBA" id="ARBA00009836"/>
    </source>
</evidence>
<feature type="region of interest" description="Disordered" evidence="8">
    <location>
        <begin position="199"/>
        <end position="232"/>
    </location>
</feature>
<evidence type="ECO:0000256" key="4">
    <source>
        <dbReference type="ARBA" id="ARBA00022679"/>
    </source>
</evidence>
<evidence type="ECO:0000256" key="1">
    <source>
        <dbReference type="ARBA" id="ARBA00003343"/>
    </source>
</evidence>
<dbReference type="SUPFAM" id="SSF47095">
    <property type="entry name" value="HMG-box"/>
    <property type="match status" value="2"/>
</dbReference>
<feature type="region of interest" description="Disordered" evidence="8">
    <location>
        <begin position="165"/>
        <end position="184"/>
    </location>
</feature>
<dbReference type="Gene3D" id="1.10.10.970">
    <property type="entry name" value="RNA 2'-phosphotransferase, Tpt1/KptA family, N-terminal domain"/>
    <property type="match status" value="1"/>
</dbReference>
<evidence type="ECO:0000256" key="8">
    <source>
        <dbReference type="SAM" id="MobiDB-lite"/>
    </source>
</evidence>
<evidence type="ECO:0000256" key="7">
    <source>
        <dbReference type="PROSITE-ProRule" id="PRU00267"/>
    </source>
</evidence>
<feature type="region of interest" description="Disordered" evidence="8">
    <location>
        <begin position="611"/>
        <end position="669"/>
    </location>
</feature>
<evidence type="ECO:0000256" key="5">
    <source>
        <dbReference type="ARBA" id="ARBA00023027"/>
    </source>
</evidence>
<feature type="compositionally biased region" description="Acidic residues" evidence="8">
    <location>
        <begin position="642"/>
        <end position="658"/>
    </location>
</feature>
<dbReference type="PANTHER" id="PTHR12684">
    <property type="entry name" value="PUTATIVE PHOSPHOTRANSFERASE"/>
    <property type="match status" value="1"/>
</dbReference>
<keyword evidence="11" id="KW-1185">Reference proteome</keyword>
<dbReference type="Pfam" id="PF01885">
    <property type="entry name" value="PTS_2-RNA"/>
    <property type="match status" value="1"/>
</dbReference>
<dbReference type="OrthoDB" id="419694at2759"/>
<dbReference type="InterPro" id="IPR036910">
    <property type="entry name" value="HMG_box_dom_sf"/>
</dbReference>
<name>A0A9P6X5Z2_RHIOR</name>
<dbReference type="InterPro" id="IPR009071">
    <property type="entry name" value="HMG_box_dom"/>
</dbReference>
<reference evidence="10" key="1">
    <citation type="journal article" date="2020" name="Microb. Genom.">
        <title>Genetic diversity of clinical and environmental Mucorales isolates obtained from an investigation of mucormycosis cases among solid organ transplant recipients.</title>
        <authorList>
            <person name="Nguyen M.H."/>
            <person name="Kaul D."/>
            <person name="Muto C."/>
            <person name="Cheng S.J."/>
            <person name="Richter R.A."/>
            <person name="Bruno V.M."/>
            <person name="Liu G."/>
            <person name="Beyhan S."/>
            <person name="Sundermann A.J."/>
            <person name="Mounaud S."/>
            <person name="Pasculle A.W."/>
            <person name="Nierman W.C."/>
            <person name="Driscoll E."/>
            <person name="Cumbie R."/>
            <person name="Clancy C.J."/>
            <person name="Dupont C.L."/>
        </authorList>
    </citation>
    <scope>NUCLEOTIDE SEQUENCE</scope>
    <source>
        <strain evidence="10">GL11</strain>
    </source>
</reference>
<dbReference type="GO" id="GO:0005634">
    <property type="term" value="C:nucleus"/>
    <property type="evidence" value="ECO:0007669"/>
    <property type="project" value="UniProtKB-UniRule"/>
</dbReference>
<feature type="compositionally biased region" description="Basic and acidic residues" evidence="8">
    <location>
        <begin position="165"/>
        <end position="176"/>
    </location>
</feature>
<dbReference type="SMART" id="SM00398">
    <property type="entry name" value="HMG"/>
    <property type="match status" value="2"/>
</dbReference>
<dbReference type="GO" id="GO:0003677">
    <property type="term" value="F:DNA binding"/>
    <property type="evidence" value="ECO:0007669"/>
    <property type="project" value="UniProtKB-UniRule"/>
</dbReference>
<keyword evidence="4" id="KW-0808">Transferase</keyword>
<keyword evidence="5" id="KW-0520">NAD</keyword>
<keyword evidence="7" id="KW-0539">Nucleus</keyword>
<proteinExistence type="inferred from homology"/>
<dbReference type="PROSITE" id="PS50118">
    <property type="entry name" value="HMG_BOX_2"/>
    <property type="match status" value="1"/>
</dbReference>
<feature type="domain" description="HMG box" evidence="9">
    <location>
        <begin position="232"/>
        <end position="300"/>
    </location>
</feature>
<dbReference type="EC" id="2.7.1.160" evidence="3"/>
<sequence>MYSFPTEYKLINNNNTLFKPSYYLPPINNSITHQAFYSKQWNHVSQNNQDQAPKHIVSPEAILEAQKEEAEEPNKPFSNFSTLFALKQRLSANQDHSTNKEELSNKVLLNEFLLFSSHTGCTQIQDNSNVTENEINQHIGKSWKASASNQKQYCALKENYLKKHVDDDEQKERQNEEEQDNEYSKQALAITANVKAENISTTKKRLRKSNLSEGQKDPRGRKKKKQNHPFAPKHPMSAYLHYLIDVYPKVSQNFPGSTVGPISKSISAKWHAMSVEERLPWKQKAELDKARYAKELKIYMTNKKETDILSNEYTNFMSNSSLENKITSLSKKLSYVLRHGALKENLDISSDGFVLLDDLLKLPRFKGVTYPDIQLVVDNNDKKRFELIQKEEDDQFYIRATQGHSLNVVQTDELLEKLDKVTTDVIHGTTLKAWESIKNEGLSKMNRIHIHFAIGLPNDPKVKSGVRKSSEVFIYIDAEKAMQDGIEFYKSRNDVILSDGINDTMYQIPIRNIEQDKVILLSDVQSLLPKATALLSNSKLVPFQLDSNLQELIPKRILISNSTIDNVWEAHVPEEYQNTLIQTTIEMQIKMDQLSEKVDKLLLLNNQDNTSNITATTTTTTTEGEEEEHSQTIITDVQNADADIEDDDDDEEEEEEYVEEHNDNPTTEDEVVVIRSESPPPAFSIPSTSHEAPPSYETSILSSIKALNNKIRLYESYINNRHKSPKWLSKRQTWLSREPNSIEQVAYQLVQLEMALLWTAVSEAWLEERETWLTLVSTARSERHLAGALLNLERHTLVMSEEWVQVRERWINDLLELIVLPLSHG</sequence>
<comment type="function">
    <text evidence="1">Catalyzes the last step of tRNA splicing, the transfer of the splice junction 2'-phosphate from ligated tRNA to NAD to produce ADP-ribose 1''-2'' cyclic phosphate.</text>
</comment>
<dbReference type="Gene3D" id="3.20.170.30">
    <property type="match status" value="1"/>
</dbReference>
<protein>
    <recommendedName>
        <fullName evidence="3">2'-phosphotransferase</fullName>
        <ecNumber evidence="3">2.7.1.160</ecNumber>
    </recommendedName>
</protein>
<comment type="similarity">
    <text evidence="2">Belongs to the KptA/TPT1 family.</text>
</comment>